<comment type="catalytic activity">
    <reaction evidence="12">
        <text>D-ribose + ATP = D-ribose 5-phosphate + ADP + H(+)</text>
        <dbReference type="Rhea" id="RHEA:13697"/>
        <dbReference type="ChEBI" id="CHEBI:15378"/>
        <dbReference type="ChEBI" id="CHEBI:30616"/>
        <dbReference type="ChEBI" id="CHEBI:47013"/>
        <dbReference type="ChEBI" id="CHEBI:78346"/>
        <dbReference type="ChEBI" id="CHEBI:456216"/>
        <dbReference type="EC" id="2.7.1.15"/>
    </reaction>
</comment>
<evidence type="ECO:0000256" key="5">
    <source>
        <dbReference type="ARBA" id="ARBA00022723"/>
    </source>
</evidence>
<dbReference type="Pfam" id="PF00294">
    <property type="entry name" value="PfkB"/>
    <property type="match status" value="1"/>
</dbReference>
<keyword evidence="11 12" id="KW-0119">Carbohydrate metabolism</keyword>
<comment type="pathway">
    <text evidence="12">Carbohydrate metabolism; D-ribose degradation; D-ribose 5-phosphate from beta-D-ribopyranose: step 2/2.</text>
</comment>
<keyword evidence="10 12" id="KW-0630">Potassium</keyword>
<dbReference type="GO" id="GO:0004747">
    <property type="term" value="F:ribokinase activity"/>
    <property type="evidence" value="ECO:0007669"/>
    <property type="project" value="UniProtKB-UniRule"/>
</dbReference>
<evidence type="ECO:0000256" key="11">
    <source>
        <dbReference type="ARBA" id="ARBA00023277"/>
    </source>
</evidence>
<dbReference type="Proteomes" id="UP000267250">
    <property type="component" value="Chromosome"/>
</dbReference>
<evidence type="ECO:0000313" key="15">
    <source>
        <dbReference type="Proteomes" id="UP000267250"/>
    </source>
</evidence>
<dbReference type="InterPro" id="IPR011877">
    <property type="entry name" value="Ribokinase"/>
</dbReference>
<evidence type="ECO:0000256" key="8">
    <source>
        <dbReference type="ARBA" id="ARBA00022840"/>
    </source>
</evidence>
<keyword evidence="4 12" id="KW-0808">Transferase</keyword>
<comment type="caution">
    <text evidence="12">Lacks conserved residue(s) required for the propagation of feature annotation.</text>
</comment>
<evidence type="ECO:0000313" key="14">
    <source>
        <dbReference type="EMBL" id="AZR73752.1"/>
    </source>
</evidence>
<dbReference type="GO" id="GO:0005829">
    <property type="term" value="C:cytosol"/>
    <property type="evidence" value="ECO:0007669"/>
    <property type="project" value="TreeGrafter"/>
</dbReference>
<evidence type="ECO:0000256" key="1">
    <source>
        <dbReference type="ARBA" id="ARBA00005380"/>
    </source>
</evidence>
<comment type="similarity">
    <text evidence="12">Belongs to the carbohydrate kinase PfkB family. Ribokinase subfamily.</text>
</comment>
<comment type="cofactor">
    <cofactor evidence="12">
        <name>Mg(2+)</name>
        <dbReference type="ChEBI" id="CHEBI:18420"/>
    </cofactor>
    <text evidence="12">Requires a divalent cation, most likely magnesium in vivo, as an electrophilic catalyst to aid phosphoryl group transfer. It is the chelate of the metal and the nucleotide that is the actual substrate.</text>
</comment>
<dbReference type="PROSITE" id="PS00583">
    <property type="entry name" value="PFKB_KINASES_1"/>
    <property type="match status" value="1"/>
</dbReference>
<dbReference type="UniPathway" id="UPA00916">
    <property type="reaction ID" value="UER00889"/>
</dbReference>
<feature type="binding site" evidence="12">
    <location>
        <position position="140"/>
    </location>
    <ligand>
        <name>substrate</name>
    </ligand>
</feature>
<comment type="function">
    <text evidence="12">Catalyzes the phosphorylation of ribose at O-5 in a reaction requiring ATP and magnesium. The resulting D-ribose-5-phosphate can then be used either for sythesis of nucleotides, histidine, and tryptophan, or as a component of the pentose phosphate pathway.</text>
</comment>
<keyword evidence="6 12" id="KW-0547">Nucleotide-binding</keyword>
<feature type="binding site" evidence="12">
    <location>
        <position position="280"/>
    </location>
    <ligand>
        <name>K(+)</name>
        <dbReference type="ChEBI" id="CHEBI:29103"/>
    </ligand>
</feature>
<dbReference type="InterPro" id="IPR002139">
    <property type="entry name" value="Ribo/fructo_kinase"/>
</dbReference>
<dbReference type="KEGG" id="aft:BBF96_10365"/>
<feature type="binding site" evidence="12">
    <location>
        <position position="250"/>
    </location>
    <ligand>
        <name>substrate</name>
    </ligand>
</feature>
<organism evidence="14 15">
    <name type="scientific">Anoxybacter fermentans</name>
    <dbReference type="NCBI Taxonomy" id="1323375"/>
    <lineage>
        <taxon>Bacteria</taxon>
        <taxon>Bacillati</taxon>
        <taxon>Bacillota</taxon>
        <taxon>Clostridia</taxon>
        <taxon>Halanaerobiales</taxon>
        <taxon>Anoxybacter</taxon>
    </lineage>
</organism>
<feature type="domain" description="Carbohydrate kinase PfkB" evidence="13">
    <location>
        <begin position="3"/>
        <end position="292"/>
    </location>
</feature>
<keyword evidence="15" id="KW-1185">Reference proteome</keyword>
<comment type="activity regulation">
    <text evidence="12">Activated by a monovalent cation that binds near, but not in, the active site. The most likely occupant of the site in vivo is potassium. Ion binding induces a conformational change that may alter substrate affinity.</text>
</comment>
<keyword evidence="12" id="KW-0963">Cytoplasm</keyword>
<keyword evidence="8 12" id="KW-0067">ATP-binding</keyword>
<feature type="active site" description="Proton acceptor" evidence="12">
    <location>
        <position position="250"/>
    </location>
</feature>
<comment type="subcellular location">
    <subcellularLocation>
        <location evidence="12">Cytoplasm</location>
    </subcellularLocation>
</comment>
<proteinExistence type="inferred from homology"/>
<feature type="binding site" evidence="12">
    <location>
        <position position="283"/>
    </location>
    <ligand>
        <name>K(+)</name>
        <dbReference type="ChEBI" id="CHEBI:29103"/>
    </ligand>
</feature>
<evidence type="ECO:0000256" key="7">
    <source>
        <dbReference type="ARBA" id="ARBA00022777"/>
    </source>
</evidence>
<dbReference type="EMBL" id="CP016379">
    <property type="protein sequence ID" value="AZR73752.1"/>
    <property type="molecule type" value="Genomic_DNA"/>
</dbReference>
<dbReference type="NCBIfam" id="TIGR02152">
    <property type="entry name" value="D_ribokin_bact"/>
    <property type="match status" value="1"/>
</dbReference>
<feature type="binding site" evidence="12">
    <location>
        <begin position="218"/>
        <end position="223"/>
    </location>
    <ligand>
        <name>ATP</name>
        <dbReference type="ChEBI" id="CHEBI:30616"/>
    </ligand>
</feature>
<keyword evidence="5 12" id="KW-0479">Metal-binding</keyword>
<dbReference type="InterPro" id="IPR029056">
    <property type="entry name" value="Ribokinase-like"/>
</dbReference>
<keyword evidence="7 12" id="KW-0418">Kinase</keyword>
<feature type="binding site" evidence="12">
    <location>
        <position position="184"/>
    </location>
    <ligand>
        <name>ATP</name>
        <dbReference type="ChEBI" id="CHEBI:30616"/>
    </ligand>
</feature>
<dbReference type="PROSITE" id="PS00584">
    <property type="entry name" value="PFKB_KINASES_2"/>
    <property type="match status" value="1"/>
</dbReference>
<accession>A0A3Q9HR29</accession>
<evidence type="ECO:0000256" key="10">
    <source>
        <dbReference type="ARBA" id="ARBA00022958"/>
    </source>
</evidence>
<dbReference type="OrthoDB" id="9775849at2"/>
<protein>
    <recommendedName>
        <fullName evidence="3 12">Ribokinase</fullName>
        <shortName evidence="12">RK</shortName>
        <ecNumber evidence="2 12">2.7.1.15</ecNumber>
    </recommendedName>
</protein>
<feature type="binding site" evidence="12">
    <location>
        <begin position="249"/>
        <end position="250"/>
    </location>
    <ligand>
        <name>ATP</name>
        <dbReference type="ChEBI" id="CHEBI:30616"/>
    </ligand>
</feature>
<feature type="binding site" evidence="12">
    <location>
        <begin position="40"/>
        <end position="44"/>
    </location>
    <ligand>
        <name>substrate</name>
    </ligand>
</feature>
<evidence type="ECO:0000256" key="2">
    <source>
        <dbReference type="ARBA" id="ARBA00012035"/>
    </source>
</evidence>
<keyword evidence="9 12" id="KW-0460">Magnesium</keyword>
<evidence type="ECO:0000259" key="13">
    <source>
        <dbReference type="Pfam" id="PF00294"/>
    </source>
</evidence>
<dbReference type="RefSeq" id="WP_127017098.1">
    <property type="nucleotide sequence ID" value="NZ_CP016379.1"/>
</dbReference>
<name>A0A3Q9HR29_9FIRM</name>
<feature type="binding site" evidence="12">
    <location>
        <begin position="12"/>
        <end position="14"/>
    </location>
    <ligand>
        <name>substrate</name>
    </ligand>
</feature>
<dbReference type="SUPFAM" id="SSF53613">
    <property type="entry name" value="Ribokinase-like"/>
    <property type="match status" value="1"/>
</dbReference>
<dbReference type="CDD" id="cd01174">
    <property type="entry name" value="ribokinase"/>
    <property type="match status" value="1"/>
</dbReference>
<feature type="binding site" evidence="12">
    <location>
        <position position="285"/>
    </location>
    <ligand>
        <name>K(+)</name>
        <dbReference type="ChEBI" id="CHEBI:29103"/>
    </ligand>
</feature>
<dbReference type="GO" id="GO:0005524">
    <property type="term" value="F:ATP binding"/>
    <property type="evidence" value="ECO:0007669"/>
    <property type="project" value="UniProtKB-UniRule"/>
</dbReference>
<evidence type="ECO:0000256" key="9">
    <source>
        <dbReference type="ARBA" id="ARBA00022842"/>
    </source>
</evidence>
<evidence type="ECO:0000256" key="12">
    <source>
        <dbReference type="HAMAP-Rule" id="MF_01987"/>
    </source>
</evidence>
<feature type="binding site" evidence="12">
    <location>
        <position position="289"/>
    </location>
    <ligand>
        <name>K(+)</name>
        <dbReference type="ChEBI" id="CHEBI:29103"/>
    </ligand>
</feature>
<dbReference type="PRINTS" id="PR00990">
    <property type="entry name" value="RIBOKINASE"/>
</dbReference>
<feature type="binding site" evidence="12">
    <location>
        <position position="244"/>
    </location>
    <ligand>
        <name>K(+)</name>
        <dbReference type="ChEBI" id="CHEBI:29103"/>
    </ligand>
</feature>
<comment type="subunit">
    <text evidence="12">Homodimer.</text>
</comment>
<comment type="similarity">
    <text evidence="1">Belongs to the carbohydrate kinase pfkB family.</text>
</comment>
<dbReference type="InterPro" id="IPR011611">
    <property type="entry name" value="PfkB_dom"/>
</dbReference>
<evidence type="ECO:0000256" key="3">
    <source>
        <dbReference type="ARBA" id="ARBA00016943"/>
    </source>
</evidence>
<dbReference type="EC" id="2.7.1.15" evidence="2 12"/>
<dbReference type="InterPro" id="IPR002173">
    <property type="entry name" value="Carboh/pur_kinase_PfkB_CS"/>
</dbReference>
<dbReference type="GO" id="GO:0046872">
    <property type="term" value="F:metal ion binding"/>
    <property type="evidence" value="ECO:0007669"/>
    <property type="project" value="UniProtKB-KW"/>
</dbReference>
<dbReference type="HAMAP" id="MF_01987">
    <property type="entry name" value="Ribokinase"/>
    <property type="match status" value="1"/>
</dbReference>
<dbReference type="PANTHER" id="PTHR10584">
    <property type="entry name" value="SUGAR KINASE"/>
    <property type="match status" value="1"/>
</dbReference>
<dbReference type="Gene3D" id="3.40.1190.20">
    <property type="match status" value="1"/>
</dbReference>
<gene>
    <name evidence="12" type="primary">rbsK</name>
    <name evidence="14" type="ORF">BBF96_10365</name>
</gene>
<evidence type="ECO:0000256" key="4">
    <source>
        <dbReference type="ARBA" id="ARBA00022679"/>
    </source>
</evidence>
<dbReference type="AlphaFoldDB" id="A0A3Q9HR29"/>
<dbReference type="GO" id="GO:0019303">
    <property type="term" value="P:D-ribose catabolic process"/>
    <property type="evidence" value="ECO:0007669"/>
    <property type="project" value="UniProtKB-UniRule"/>
</dbReference>
<reference evidence="14 15" key="1">
    <citation type="submission" date="2016-07" db="EMBL/GenBank/DDBJ databases">
        <title>Genome and transcriptome analysis of iron-reducing fermentative bacteria Anoxybacter fermentans.</title>
        <authorList>
            <person name="Zeng X."/>
            <person name="Shao Z."/>
        </authorList>
    </citation>
    <scope>NUCLEOTIDE SEQUENCE [LARGE SCALE GENOMIC DNA]</scope>
    <source>
        <strain evidence="14 15">DY22613</strain>
    </source>
</reference>
<sequence>MKNDILVVGSMNMDLVVQTDRYPKKGETIIGNDFKLVPGGKGSNQALTIGKLGGNVSFIGACGKDYFGDILLSSLKKGGVNTDAVYRLEESTGIAAITIEKNGDNRIIIVQGANSKLTPEMIDTLKNKISRAKIVLLQLEVPLETVIHTIELAHQYNTKVILDPAPARKLPENIYHKIDYLLPNEGELDLLLKDYNLPTLEDKVAQLLDWGVGAVLVTRGEKGISLYTKGMQKTFEAIKVEVVDTTAAGDAFAGAFSLGLYRNWSIEESINYARIVAALTVTKLGAQSSLPDISEVEKFKKEKGL</sequence>
<dbReference type="PANTHER" id="PTHR10584:SF166">
    <property type="entry name" value="RIBOKINASE"/>
    <property type="match status" value="1"/>
</dbReference>
<evidence type="ECO:0000256" key="6">
    <source>
        <dbReference type="ARBA" id="ARBA00022741"/>
    </source>
</evidence>
<feature type="binding site" evidence="12">
    <location>
        <position position="246"/>
    </location>
    <ligand>
        <name>K(+)</name>
        <dbReference type="ChEBI" id="CHEBI:29103"/>
    </ligand>
</feature>